<feature type="compositionally biased region" description="Low complexity" evidence="1">
    <location>
        <begin position="103"/>
        <end position="174"/>
    </location>
</feature>
<dbReference type="STRING" id="1423810.FD19_GL000331"/>
<dbReference type="PATRIC" id="fig|1423810.4.peg.335"/>
<evidence type="ECO:0000256" key="1">
    <source>
        <dbReference type="SAM" id="MobiDB-lite"/>
    </source>
</evidence>
<dbReference type="Gene3D" id="3.10.350.10">
    <property type="entry name" value="LysM domain"/>
    <property type="match status" value="1"/>
</dbReference>
<feature type="domain" description="LysM" evidence="3">
    <location>
        <begin position="175"/>
        <end position="219"/>
    </location>
</feature>
<dbReference type="InterPro" id="IPR018392">
    <property type="entry name" value="LysM"/>
</dbReference>
<dbReference type="SMART" id="SM00257">
    <property type="entry name" value="LysM"/>
    <property type="match status" value="1"/>
</dbReference>
<reference evidence="4 5" key="1">
    <citation type="journal article" date="2015" name="Genome Announc.">
        <title>Expanding the biotechnology potential of lactobacilli through comparative genomics of 213 strains and associated genera.</title>
        <authorList>
            <person name="Sun Z."/>
            <person name="Harris H.M."/>
            <person name="McCann A."/>
            <person name="Guo C."/>
            <person name="Argimon S."/>
            <person name="Zhang W."/>
            <person name="Yang X."/>
            <person name="Jeffery I.B."/>
            <person name="Cooney J.C."/>
            <person name="Kagawa T.F."/>
            <person name="Liu W."/>
            <person name="Song Y."/>
            <person name="Salvetti E."/>
            <person name="Wrobel A."/>
            <person name="Rasinkangas P."/>
            <person name="Parkhill J."/>
            <person name="Rea M.C."/>
            <person name="O'Sullivan O."/>
            <person name="Ritari J."/>
            <person name="Douillard F.P."/>
            <person name="Paul Ross R."/>
            <person name="Yang R."/>
            <person name="Briner A.E."/>
            <person name="Felis G.E."/>
            <person name="de Vos W.M."/>
            <person name="Barrangou R."/>
            <person name="Klaenhammer T.R."/>
            <person name="Caufield P.W."/>
            <person name="Cui Y."/>
            <person name="Zhang H."/>
            <person name="O'Toole P.W."/>
        </authorList>
    </citation>
    <scope>NUCLEOTIDE SEQUENCE [LARGE SCALE GENOMIC DNA]</scope>
    <source>
        <strain evidence="4 5">DSM 22698</strain>
    </source>
</reference>
<dbReference type="GO" id="GO:0008932">
    <property type="term" value="F:lytic endotransglycosylase activity"/>
    <property type="evidence" value="ECO:0007669"/>
    <property type="project" value="TreeGrafter"/>
</dbReference>
<keyword evidence="2" id="KW-0812">Transmembrane</keyword>
<feature type="transmembrane region" description="Helical" evidence="2">
    <location>
        <begin position="50"/>
        <end position="72"/>
    </location>
</feature>
<keyword evidence="2" id="KW-0472">Membrane</keyword>
<feature type="region of interest" description="Disordered" evidence="1">
    <location>
        <begin position="1"/>
        <end position="33"/>
    </location>
</feature>
<keyword evidence="2" id="KW-1133">Transmembrane helix</keyword>
<dbReference type="Proteomes" id="UP000051789">
    <property type="component" value="Unassembled WGS sequence"/>
</dbReference>
<evidence type="ECO:0000256" key="2">
    <source>
        <dbReference type="SAM" id="Phobius"/>
    </source>
</evidence>
<dbReference type="PANTHER" id="PTHR33734:SF22">
    <property type="entry name" value="MEMBRANE-BOUND LYTIC MUREIN TRANSGLYCOSYLASE D"/>
    <property type="match status" value="1"/>
</dbReference>
<dbReference type="PANTHER" id="PTHR33734">
    <property type="entry name" value="LYSM DOMAIN-CONTAINING GPI-ANCHORED PROTEIN 2"/>
    <property type="match status" value="1"/>
</dbReference>
<sequence length="220" mass="22940">MTVAQTPKDKHDNQQNQPQEPWNTKFDDDLDDEGNYSRVKKRRRSHGNSVLTWSITVGLIVILLVPIIWMAVDKRMQNSADSQDSTSLSVSSSTKARSRSEAKAASSSRASSQAAAKKSSSAKQASIAKARSAKSSSKAAAASSRAATSASSTSTAQSSSSSASSSSSSSSSAAGTYTVQAGDNLYRIATNHGMTLSQIQALNGMGSSTSVTPGQVLKVK</sequence>
<dbReference type="PROSITE" id="PS51782">
    <property type="entry name" value="LYSM"/>
    <property type="match status" value="1"/>
</dbReference>
<evidence type="ECO:0000259" key="3">
    <source>
        <dbReference type="PROSITE" id="PS51782"/>
    </source>
</evidence>
<evidence type="ECO:0000313" key="4">
    <source>
        <dbReference type="EMBL" id="KRM88047.1"/>
    </source>
</evidence>
<dbReference type="EMBL" id="AYZK01000001">
    <property type="protein sequence ID" value="KRM88047.1"/>
    <property type="molecule type" value="Genomic_DNA"/>
</dbReference>
<dbReference type="AlphaFoldDB" id="A0A0R2C837"/>
<keyword evidence="5" id="KW-1185">Reference proteome</keyword>
<dbReference type="Pfam" id="PF01476">
    <property type="entry name" value="LysM"/>
    <property type="match status" value="1"/>
</dbReference>
<name>A0A0R2C837_9LACO</name>
<feature type="region of interest" description="Disordered" evidence="1">
    <location>
        <begin position="78"/>
        <end position="174"/>
    </location>
</feature>
<dbReference type="SUPFAM" id="SSF54106">
    <property type="entry name" value="LysM domain"/>
    <property type="match status" value="1"/>
</dbReference>
<organism evidence="4 5">
    <name type="scientific">Lacticaseibacillus thailandensis DSM 22698 = JCM 13996</name>
    <dbReference type="NCBI Taxonomy" id="1423810"/>
    <lineage>
        <taxon>Bacteria</taxon>
        <taxon>Bacillati</taxon>
        <taxon>Bacillota</taxon>
        <taxon>Bacilli</taxon>
        <taxon>Lactobacillales</taxon>
        <taxon>Lactobacillaceae</taxon>
        <taxon>Lacticaseibacillus</taxon>
    </lineage>
</organism>
<dbReference type="InterPro" id="IPR036779">
    <property type="entry name" value="LysM_dom_sf"/>
</dbReference>
<evidence type="ECO:0000313" key="5">
    <source>
        <dbReference type="Proteomes" id="UP000051789"/>
    </source>
</evidence>
<feature type="compositionally biased region" description="Low complexity" evidence="1">
    <location>
        <begin position="79"/>
        <end position="95"/>
    </location>
</feature>
<comment type="caution">
    <text evidence="4">The sequence shown here is derived from an EMBL/GenBank/DDBJ whole genome shotgun (WGS) entry which is preliminary data.</text>
</comment>
<dbReference type="CDD" id="cd00118">
    <property type="entry name" value="LysM"/>
    <property type="match status" value="1"/>
</dbReference>
<accession>A0A0R2C837</accession>
<gene>
    <name evidence="4" type="ORF">FD19_GL000331</name>
</gene>
<protein>
    <recommendedName>
        <fullName evidence="3">LysM domain-containing protein</fullName>
    </recommendedName>
</protein>
<proteinExistence type="predicted"/>